<dbReference type="Proteomes" id="UP000051936">
    <property type="component" value="Unassembled WGS sequence"/>
</dbReference>
<proteinExistence type="predicted"/>
<organism evidence="1 2">
    <name type="scientific">Bradyrhizobium manausense</name>
    <dbReference type="NCBI Taxonomy" id="989370"/>
    <lineage>
        <taxon>Bacteria</taxon>
        <taxon>Pseudomonadati</taxon>
        <taxon>Pseudomonadota</taxon>
        <taxon>Alphaproteobacteria</taxon>
        <taxon>Hyphomicrobiales</taxon>
        <taxon>Nitrobacteraceae</taxon>
        <taxon>Bradyrhizobium</taxon>
    </lineage>
</organism>
<keyword evidence="2" id="KW-1185">Reference proteome</keyword>
<evidence type="ECO:0000313" key="2">
    <source>
        <dbReference type="Proteomes" id="UP000051936"/>
    </source>
</evidence>
<gene>
    <name evidence="1" type="ORF">AOQ71_04830</name>
</gene>
<comment type="caution">
    <text evidence="1">The sequence shown here is derived from an EMBL/GenBank/DDBJ whole genome shotgun (WGS) entry which is preliminary data.</text>
</comment>
<evidence type="ECO:0000313" key="1">
    <source>
        <dbReference type="EMBL" id="KRQ16580.1"/>
    </source>
</evidence>
<dbReference type="AlphaFoldDB" id="A0A0R3E8W7"/>
<accession>A0A0R3E8W7</accession>
<dbReference type="EMBL" id="LJYG01000025">
    <property type="protein sequence ID" value="KRQ16580.1"/>
    <property type="molecule type" value="Genomic_DNA"/>
</dbReference>
<sequence>MFTPAKLLLDRVEEDARGRISVPELTRPFQEAPRNQERLSHVALGFLIGRVSLDVAVTTVSSCLRIWLETVRDQPVPTFPMYT</sequence>
<name>A0A0R3E8W7_9BRAD</name>
<protein>
    <submittedName>
        <fullName evidence="1">Uncharacterized protein</fullName>
    </submittedName>
</protein>
<reference evidence="1 2" key="1">
    <citation type="submission" date="2015-09" db="EMBL/GenBank/DDBJ databases">
        <title>Draft Genome Sequence of Bradyrhizobium manausense Strain BR 3351T, a Novel Symbiotic Nitrogen-Fixing Alphaproteobacterium Isolated from Brazilian Amazon Rain Forest.</title>
        <authorList>
            <person name="De Araujo J.L."/>
            <person name="Zilli J.E."/>
        </authorList>
    </citation>
    <scope>NUCLEOTIDE SEQUENCE [LARGE SCALE GENOMIC DNA]</scope>
    <source>
        <strain evidence="1 2">BR3351</strain>
    </source>
</reference>